<proteinExistence type="predicted"/>
<accession>A0A517VES3</accession>
<keyword evidence="2" id="KW-1185">Reference proteome</keyword>
<organism evidence="1 2">
    <name type="scientific">Gimesia algae</name>
    <dbReference type="NCBI Taxonomy" id="2527971"/>
    <lineage>
        <taxon>Bacteria</taxon>
        <taxon>Pseudomonadati</taxon>
        <taxon>Planctomycetota</taxon>
        <taxon>Planctomycetia</taxon>
        <taxon>Planctomycetales</taxon>
        <taxon>Planctomycetaceae</taxon>
        <taxon>Gimesia</taxon>
    </lineage>
</organism>
<dbReference type="KEGG" id="gax:Pan161_31610"/>
<evidence type="ECO:0000313" key="2">
    <source>
        <dbReference type="Proteomes" id="UP000316855"/>
    </source>
</evidence>
<reference evidence="1 2" key="1">
    <citation type="submission" date="2019-02" db="EMBL/GenBank/DDBJ databases">
        <title>Deep-cultivation of Planctomycetes and their phenomic and genomic characterization uncovers novel biology.</title>
        <authorList>
            <person name="Wiegand S."/>
            <person name="Jogler M."/>
            <person name="Boedeker C."/>
            <person name="Pinto D."/>
            <person name="Vollmers J."/>
            <person name="Rivas-Marin E."/>
            <person name="Kohn T."/>
            <person name="Peeters S.H."/>
            <person name="Heuer A."/>
            <person name="Rast P."/>
            <person name="Oberbeckmann S."/>
            <person name="Bunk B."/>
            <person name="Jeske O."/>
            <person name="Meyerdierks A."/>
            <person name="Storesund J.E."/>
            <person name="Kallscheuer N."/>
            <person name="Luecker S."/>
            <person name="Lage O.M."/>
            <person name="Pohl T."/>
            <person name="Merkel B.J."/>
            <person name="Hornburger P."/>
            <person name="Mueller R.-W."/>
            <person name="Bruemmer F."/>
            <person name="Labrenz M."/>
            <person name="Spormann A.M."/>
            <person name="Op den Camp H."/>
            <person name="Overmann J."/>
            <person name="Amann R."/>
            <person name="Jetten M.S.M."/>
            <person name="Mascher T."/>
            <person name="Medema M.H."/>
            <person name="Devos D.P."/>
            <person name="Kaster A.-K."/>
            <person name="Ovreas L."/>
            <person name="Rohde M."/>
            <person name="Galperin M.Y."/>
            <person name="Jogler C."/>
        </authorList>
    </citation>
    <scope>NUCLEOTIDE SEQUENCE [LARGE SCALE GENOMIC DNA]</scope>
    <source>
        <strain evidence="1 2">Pan161</strain>
    </source>
</reference>
<name>A0A517VES3_9PLAN</name>
<dbReference type="AlphaFoldDB" id="A0A517VES3"/>
<evidence type="ECO:0000313" key="1">
    <source>
        <dbReference type="EMBL" id="QDT91503.1"/>
    </source>
</evidence>
<gene>
    <name evidence="1" type="ORF">Pan161_31610</name>
</gene>
<sequence>MEPLRPWNVLEVSASRVPAREWCHLIRDVFWLCQAPFGRFSIANGGCFTSHLPAGANAGDTAPLLTWFFIEAALLISVLKN</sequence>
<dbReference type="EMBL" id="CP036343">
    <property type="protein sequence ID" value="QDT91503.1"/>
    <property type="molecule type" value="Genomic_DNA"/>
</dbReference>
<protein>
    <submittedName>
        <fullName evidence="1">Uncharacterized protein</fullName>
    </submittedName>
</protein>
<dbReference type="Proteomes" id="UP000316855">
    <property type="component" value="Chromosome"/>
</dbReference>